<dbReference type="Pfam" id="PF13419">
    <property type="entry name" value="HAD_2"/>
    <property type="match status" value="1"/>
</dbReference>
<comment type="similarity">
    <text evidence="1">Belongs to the HAD-like hydrolase superfamily. PhnX family.</text>
</comment>
<dbReference type="Gene3D" id="1.10.150.240">
    <property type="entry name" value="Putative phosphatase, domain 2"/>
    <property type="match status" value="1"/>
</dbReference>
<keyword evidence="1" id="KW-0704">Schiff base</keyword>
<dbReference type="GO" id="GO:0006281">
    <property type="term" value="P:DNA repair"/>
    <property type="evidence" value="ECO:0007669"/>
    <property type="project" value="TreeGrafter"/>
</dbReference>
<dbReference type="NCBIfam" id="TIGR01422">
    <property type="entry name" value="phosphonatase"/>
    <property type="match status" value="1"/>
</dbReference>
<dbReference type="InterPro" id="IPR023214">
    <property type="entry name" value="HAD_sf"/>
</dbReference>
<dbReference type="GO" id="GO:0000287">
    <property type="term" value="F:magnesium ion binding"/>
    <property type="evidence" value="ECO:0007669"/>
    <property type="project" value="UniProtKB-UniRule"/>
</dbReference>
<keyword evidence="1" id="KW-0460">Magnesium</keyword>
<feature type="binding site" evidence="1">
    <location>
        <position position="12"/>
    </location>
    <ligand>
        <name>Mg(2+)</name>
        <dbReference type="ChEBI" id="CHEBI:18420"/>
    </ligand>
</feature>
<keyword evidence="1 2" id="KW-0378">Hydrolase</keyword>
<evidence type="ECO:0000313" key="3">
    <source>
        <dbReference type="Proteomes" id="UP000823612"/>
    </source>
</evidence>
<comment type="caution">
    <text evidence="2">The sequence shown here is derived from an EMBL/GenBank/DDBJ whole genome shotgun (WGS) entry which is preliminary data.</text>
</comment>
<organism evidence="2 3">
    <name type="scientific">Candidatus Pullibacteroides excrementavium</name>
    <dbReference type="NCBI Taxonomy" id="2840905"/>
    <lineage>
        <taxon>Bacteria</taxon>
        <taxon>Pseudomonadati</taxon>
        <taxon>Bacteroidota</taxon>
        <taxon>Bacteroidia</taxon>
        <taxon>Bacteroidales</taxon>
        <taxon>Candidatus Pullibacteroides</taxon>
    </lineage>
</organism>
<dbReference type="PANTHER" id="PTHR43434:SF19">
    <property type="entry name" value="PHOSPHONOACETALDEHYDE HYDROLASE"/>
    <property type="match status" value="1"/>
</dbReference>
<dbReference type="InterPro" id="IPR023198">
    <property type="entry name" value="PGP-like_dom2"/>
</dbReference>
<dbReference type="InterPro" id="IPR041492">
    <property type="entry name" value="HAD_2"/>
</dbReference>
<accession>A0A9D9H2R8</accession>
<gene>
    <name evidence="1" type="primary">phnX</name>
    <name evidence="2" type="ORF">IAB08_05415</name>
</gene>
<dbReference type="HAMAP" id="MF_01375">
    <property type="entry name" value="PhnX"/>
    <property type="match status" value="1"/>
</dbReference>
<comment type="cofactor">
    <cofactor evidence="1">
        <name>Mg(2+)</name>
        <dbReference type="ChEBI" id="CHEBI:18420"/>
    </cofactor>
    <text evidence="1">Binds 1 Mg(2+) ion per subunit.</text>
</comment>
<proteinExistence type="inferred from homology"/>
<dbReference type="Proteomes" id="UP000823612">
    <property type="component" value="Unassembled WGS sequence"/>
</dbReference>
<comment type="catalytic activity">
    <reaction evidence="1">
        <text>phosphonoacetaldehyde + H2O = acetaldehyde + phosphate + H(+)</text>
        <dbReference type="Rhea" id="RHEA:18905"/>
        <dbReference type="ChEBI" id="CHEBI:15343"/>
        <dbReference type="ChEBI" id="CHEBI:15377"/>
        <dbReference type="ChEBI" id="CHEBI:15378"/>
        <dbReference type="ChEBI" id="CHEBI:43474"/>
        <dbReference type="ChEBI" id="CHEBI:58383"/>
        <dbReference type="EC" id="3.11.1.1"/>
    </reaction>
</comment>
<dbReference type="GO" id="GO:0019700">
    <property type="term" value="P:organic phosphonate catabolic process"/>
    <property type="evidence" value="ECO:0007669"/>
    <property type="project" value="InterPro"/>
</dbReference>
<dbReference type="SFLD" id="SFLDG01129">
    <property type="entry name" value="C1.5:_HAD__Beta-PGM__Phosphata"/>
    <property type="match status" value="1"/>
</dbReference>
<dbReference type="SUPFAM" id="SSF56784">
    <property type="entry name" value="HAD-like"/>
    <property type="match status" value="1"/>
</dbReference>
<comment type="subunit">
    <text evidence="1">Homodimer.</text>
</comment>
<name>A0A9D9H2R8_9BACT</name>
<feature type="binding site" evidence="1">
    <location>
        <position position="10"/>
    </location>
    <ligand>
        <name>Mg(2+)</name>
        <dbReference type="ChEBI" id="CHEBI:18420"/>
    </ligand>
</feature>
<feature type="active site" description="Nucleophile" evidence="1">
    <location>
        <position position="10"/>
    </location>
</feature>
<dbReference type="EC" id="3.11.1.1" evidence="1"/>
<comment type="function">
    <text evidence="1">Involved in phosphonate degradation.</text>
</comment>
<feature type="binding site" evidence="1">
    <location>
        <position position="184"/>
    </location>
    <ligand>
        <name>Mg(2+)</name>
        <dbReference type="ChEBI" id="CHEBI:18420"/>
    </ligand>
</feature>
<protein>
    <recommendedName>
        <fullName evidence="1">Phosphonoacetaldehyde hydrolase</fullName>
        <shortName evidence="1">Phosphonatase</shortName>
        <ecNumber evidence="1">3.11.1.1</ecNumber>
    </recommendedName>
    <alternativeName>
        <fullName evidence="1">Phosphonoacetaldehyde phosphonohydrolase</fullName>
    </alternativeName>
</protein>
<reference evidence="2" key="1">
    <citation type="submission" date="2020-10" db="EMBL/GenBank/DDBJ databases">
        <authorList>
            <person name="Gilroy R."/>
        </authorList>
    </citation>
    <scope>NUCLEOTIDE SEQUENCE</scope>
    <source>
        <strain evidence="2">2889</strain>
    </source>
</reference>
<dbReference type="InterPro" id="IPR050155">
    <property type="entry name" value="HAD-like_hydrolase_sf"/>
</dbReference>
<evidence type="ECO:0000313" key="2">
    <source>
        <dbReference type="EMBL" id="MBO8432713.1"/>
    </source>
</evidence>
<sequence>MRKIECVIMDWAGTSVDYGCFAPVAAFLESFAEIGMPVDEASVRAHMGLTKIEEVRALFRIPAVSQAFRSKYGRDFNEEDVQSRYAAFQKVLFSTLEKYSEPIPGVVETVSALRSQGIKFGSTTGYTGKMMEVVMPAAAAKGYVIDNCVTSDCLPAGRPSPYMIYRNMCDLAIPSRFSVLKFGDTIADIREGVNAGVWSVGVILGSNELALTREEVESMPEPELKHRMLEVRNRMYAAGADYVVDSMQELPALIDSINQRMDQQGIR</sequence>
<dbReference type="GO" id="GO:0050194">
    <property type="term" value="F:phosphonoacetaldehyde hydrolase activity"/>
    <property type="evidence" value="ECO:0007669"/>
    <property type="project" value="UniProtKB-UniRule"/>
</dbReference>
<dbReference type="InterPro" id="IPR006323">
    <property type="entry name" value="Phosphonoacetald_hydro"/>
</dbReference>
<dbReference type="InterPro" id="IPR036412">
    <property type="entry name" value="HAD-like_sf"/>
</dbReference>
<dbReference type="GO" id="GO:0005829">
    <property type="term" value="C:cytosol"/>
    <property type="evidence" value="ECO:0007669"/>
    <property type="project" value="TreeGrafter"/>
</dbReference>
<keyword evidence="1" id="KW-0479">Metal-binding</keyword>
<dbReference type="EMBL" id="JADIMZ010000085">
    <property type="protein sequence ID" value="MBO8432713.1"/>
    <property type="molecule type" value="Genomic_DNA"/>
</dbReference>
<feature type="active site" description="Schiff-base intermediate with substrate" evidence="1">
    <location>
        <position position="51"/>
    </location>
</feature>
<dbReference type="Gene3D" id="3.40.50.1000">
    <property type="entry name" value="HAD superfamily/HAD-like"/>
    <property type="match status" value="1"/>
</dbReference>
<dbReference type="SFLD" id="SFLDS00003">
    <property type="entry name" value="Haloacid_Dehalogenase"/>
    <property type="match status" value="1"/>
</dbReference>
<evidence type="ECO:0000256" key="1">
    <source>
        <dbReference type="HAMAP-Rule" id="MF_01375"/>
    </source>
</evidence>
<dbReference type="PANTHER" id="PTHR43434">
    <property type="entry name" value="PHOSPHOGLYCOLATE PHOSPHATASE"/>
    <property type="match status" value="1"/>
</dbReference>
<dbReference type="AlphaFoldDB" id="A0A9D9H2R8"/>
<dbReference type="GO" id="GO:0008967">
    <property type="term" value="F:phosphoglycolate phosphatase activity"/>
    <property type="evidence" value="ECO:0007669"/>
    <property type="project" value="TreeGrafter"/>
</dbReference>
<reference evidence="2" key="2">
    <citation type="journal article" date="2021" name="PeerJ">
        <title>Extensive microbial diversity within the chicken gut microbiome revealed by metagenomics and culture.</title>
        <authorList>
            <person name="Gilroy R."/>
            <person name="Ravi A."/>
            <person name="Getino M."/>
            <person name="Pursley I."/>
            <person name="Horton D.L."/>
            <person name="Alikhan N.F."/>
            <person name="Baker D."/>
            <person name="Gharbi K."/>
            <person name="Hall N."/>
            <person name="Watson M."/>
            <person name="Adriaenssens E.M."/>
            <person name="Foster-Nyarko E."/>
            <person name="Jarju S."/>
            <person name="Secka A."/>
            <person name="Antonio M."/>
            <person name="Oren A."/>
            <person name="Chaudhuri R.R."/>
            <person name="La Ragione R."/>
            <person name="Hildebrand F."/>
            <person name="Pallen M.J."/>
        </authorList>
    </citation>
    <scope>NUCLEOTIDE SEQUENCE</scope>
    <source>
        <strain evidence="2">2889</strain>
    </source>
</reference>